<keyword evidence="13" id="KW-1185">Reference proteome</keyword>
<feature type="domain" description="Glycosyl transferase family 51" evidence="11">
    <location>
        <begin position="82"/>
        <end position="270"/>
    </location>
</feature>
<dbReference type="Pfam" id="PF00905">
    <property type="entry name" value="Transpeptidase"/>
    <property type="match status" value="1"/>
</dbReference>
<evidence type="ECO:0000313" key="12">
    <source>
        <dbReference type="EMBL" id="GAA4740244.1"/>
    </source>
</evidence>
<dbReference type="SUPFAM" id="SSF53955">
    <property type="entry name" value="Lysozyme-like"/>
    <property type="match status" value="1"/>
</dbReference>
<keyword evidence="2" id="KW-0645">Protease</keyword>
<evidence type="ECO:0000259" key="10">
    <source>
        <dbReference type="Pfam" id="PF00905"/>
    </source>
</evidence>
<feature type="compositionally biased region" description="Basic and acidic residues" evidence="9">
    <location>
        <begin position="738"/>
        <end position="755"/>
    </location>
</feature>
<evidence type="ECO:0000256" key="7">
    <source>
        <dbReference type="ARBA" id="ARBA00034000"/>
    </source>
</evidence>
<reference evidence="13" key="1">
    <citation type="journal article" date="2019" name="Int. J. Syst. Evol. Microbiol.">
        <title>The Global Catalogue of Microorganisms (GCM) 10K type strain sequencing project: providing services to taxonomists for standard genome sequencing and annotation.</title>
        <authorList>
            <consortium name="The Broad Institute Genomics Platform"/>
            <consortium name="The Broad Institute Genome Sequencing Center for Infectious Disease"/>
            <person name="Wu L."/>
            <person name="Ma J."/>
        </authorList>
    </citation>
    <scope>NUCLEOTIDE SEQUENCE [LARGE SCALE GENOMIC DNA]</scope>
    <source>
        <strain evidence="13">JCM 19015</strain>
    </source>
</reference>
<keyword evidence="3" id="KW-0328">Glycosyltransferase</keyword>
<dbReference type="Proteomes" id="UP001500121">
    <property type="component" value="Unassembled WGS sequence"/>
</dbReference>
<dbReference type="Pfam" id="PF00912">
    <property type="entry name" value="Transgly"/>
    <property type="match status" value="1"/>
</dbReference>
<evidence type="ECO:0000256" key="3">
    <source>
        <dbReference type="ARBA" id="ARBA00022676"/>
    </source>
</evidence>
<dbReference type="PANTHER" id="PTHR32282:SF33">
    <property type="entry name" value="PEPTIDOGLYCAN GLYCOSYLTRANSFERASE"/>
    <property type="match status" value="1"/>
</dbReference>
<organism evidence="12 13">
    <name type="scientific">Amnibacterium soli</name>
    <dbReference type="NCBI Taxonomy" id="1282736"/>
    <lineage>
        <taxon>Bacteria</taxon>
        <taxon>Bacillati</taxon>
        <taxon>Actinomycetota</taxon>
        <taxon>Actinomycetes</taxon>
        <taxon>Micrococcales</taxon>
        <taxon>Microbacteriaceae</taxon>
        <taxon>Amnibacterium</taxon>
    </lineage>
</organism>
<proteinExistence type="predicted"/>
<evidence type="ECO:0000256" key="9">
    <source>
        <dbReference type="SAM" id="MobiDB-lite"/>
    </source>
</evidence>
<accession>A0ABP8YYW7</accession>
<feature type="compositionally biased region" description="Basic and acidic residues" evidence="9">
    <location>
        <begin position="716"/>
        <end position="727"/>
    </location>
</feature>
<evidence type="ECO:0000256" key="4">
    <source>
        <dbReference type="ARBA" id="ARBA00022679"/>
    </source>
</evidence>
<evidence type="ECO:0000259" key="11">
    <source>
        <dbReference type="Pfam" id="PF00912"/>
    </source>
</evidence>
<dbReference type="EMBL" id="BAABLP010000002">
    <property type="protein sequence ID" value="GAA4740244.1"/>
    <property type="molecule type" value="Genomic_DNA"/>
</dbReference>
<evidence type="ECO:0000256" key="2">
    <source>
        <dbReference type="ARBA" id="ARBA00022670"/>
    </source>
</evidence>
<gene>
    <name evidence="12" type="ORF">GCM10025783_08970</name>
</gene>
<name>A0ABP8YYW7_9MICO</name>
<dbReference type="RefSeq" id="WP_345479803.1">
    <property type="nucleotide sequence ID" value="NZ_BAABLP010000002.1"/>
</dbReference>
<feature type="domain" description="Penicillin-binding protein transpeptidase" evidence="10">
    <location>
        <begin position="377"/>
        <end position="652"/>
    </location>
</feature>
<protein>
    <submittedName>
        <fullName evidence="12">Transglycosylase domain-containing protein</fullName>
    </submittedName>
</protein>
<comment type="caution">
    <text evidence="12">The sequence shown here is derived from an EMBL/GenBank/DDBJ whole genome shotgun (WGS) entry which is preliminary data.</text>
</comment>
<evidence type="ECO:0000313" key="13">
    <source>
        <dbReference type="Proteomes" id="UP001500121"/>
    </source>
</evidence>
<keyword evidence="5" id="KW-0378">Hydrolase</keyword>
<keyword evidence="4" id="KW-0808">Transferase</keyword>
<sequence>MTAIQAALRAGGKLSALLAFFAVAAIAGTLIACVITPAVAIAGSTTKQQINAFQKLPGNMAITPLDQKTRIYAKSKGKNVLLASFFNQNRDVVKWEGISKTVKNATLAAEDVRFYDHGPVDPNGIARALVSNLMHKDIQGASTISQQYVKNVCVQQAEALVDKKAMTAAYDKCTEGSYNRKIREMRLAIGLEKQYTKNEILLGYLNIAGFGGRTYGIEAAARYYYDKSAKDLDIGQAATLISIVNNPAEFRLDRKENLAGAEARRNYVLKVERNHGMITAAEYEKYSTAKIVTKISPPSTGCQTAGAAGFFCDYVVKTILASKQFGRTEAIRDANLRTQGWKVYTTLDLDLQKKAQKAVDYYVPQKPGATDVGAASVSVQVGTGRVLTMVQNKTYRPTGAKPRTKYSAVNFNVNQKLGAGAGFQPGSTFKAYTMIGWLKTGHSMNQSVNGNARVIPDGNFTACGSPYQGGGGPWDLHNDEDEKGNYTVQKGTARSINGVFASLAQEQDLCDLGKIAESMGVKDGFGAKHLQVKPTMSIGAASTVAPLDNAVGYATIASKGIRCDAIGIDRVIDSDGKGMAVPKANCRRVQDAGLMTAAGYDLHNPTVGNGTMAMDQLYDGKYVFGKTGTTDFAKDTWTMGSTTKVTTAVWVGNVTGHQNLRFVYGPHGCNAGSNYASMRHCIWQAIQRPMNAKYGGASSWPYPAAQYVSGGAAIRHADAMPKSDPKPARTSNGGSKPASDDKGKGGDKGKGKPGR</sequence>
<dbReference type="InterPro" id="IPR012338">
    <property type="entry name" value="Beta-lactam/transpept-like"/>
</dbReference>
<dbReference type="InterPro" id="IPR036950">
    <property type="entry name" value="PBP_transglycosylase"/>
</dbReference>
<dbReference type="InterPro" id="IPR001264">
    <property type="entry name" value="Glyco_trans_51"/>
</dbReference>
<keyword evidence="6" id="KW-0511">Multifunctional enzyme</keyword>
<dbReference type="Gene3D" id="3.40.710.10">
    <property type="entry name" value="DD-peptidase/beta-lactamase superfamily"/>
    <property type="match status" value="1"/>
</dbReference>
<evidence type="ECO:0000256" key="8">
    <source>
        <dbReference type="ARBA" id="ARBA00049902"/>
    </source>
</evidence>
<dbReference type="SUPFAM" id="SSF56601">
    <property type="entry name" value="beta-lactamase/transpeptidase-like"/>
    <property type="match status" value="1"/>
</dbReference>
<feature type="region of interest" description="Disordered" evidence="9">
    <location>
        <begin position="716"/>
        <end position="755"/>
    </location>
</feature>
<dbReference type="InterPro" id="IPR050396">
    <property type="entry name" value="Glycosyltr_51/Transpeptidase"/>
</dbReference>
<keyword evidence="1" id="KW-0121">Carboxypeptidase</keyword>
<dbReference type="PANTHER" id="PTHR32282">
    <property type="entry name" value="BINDING PROTEIN TRANSPEPTIDASE, PUTATIVE-RELATED"/>
    <property type="match status" value="1"/>
</dbReference>
<evidence type="ECO:0000256" key="5">
    <source>
        <dbReference type="ARBA" id="ARBA00022801"/>
    </source>
</evidence>
<dbReference type="Gene3D" id="1.10.3810.10">
    <property type="entry name" value="Biosynthetic peptidoglycan transglycosylase-like"/>
    <property type="match status" value="1"/>
</dbReference>
<evidence type="ECO:0000256" key="1">
    <source>
        <dbReference type="ARBA" id="ARBA00022645"/>
    </source>
</evidence>
<comment type="catalytic activity">
    <reaction evidence="7">
        <text>Preferential cleavage: (Ac)2-L-Lys-D-Ala-|-D-Ala. Also transpeptidation of peptidyl-alanyl moieties that are N-acyl substituents of D-alanine.</text>
        <dbReference type="EC" id="3.4.16.4"/>
    </reaction>
</comment>
<dbReference type="InterPro" id="IPR001460">
    <property type="entry name" value="PCN-bd_Tpept"/>
</dbReference>
<comment type="catalytic activity">
    <reaction evidence="8">
        <text>[GlcNAc-(1-&gt;4)-Mur2Ac(oyl-L-Ala-gamma-D-Glu-L-Lys-D-Ala-D-Ala)](n)-di-trans,octa-cis-undecaprenyl diphosphate + beta-D-GlcNAc-(1-&gt;4)-Mur2Ac(oyl-L-Ala-gamma-D-Glu-L-Lys-D-Ala-D-Ala)-di-trans,octa-cis-undecaprenyl diphosphate = [GlcNAc-(1-&gt;4)-Mur2Ac(oyl-L-Ala-gamma-D-Glu-L-Lys-D-Ala-D-Ala)](n+1)-di-trans,octa-cis-undecaprenyl diphosphate + di-trans,octa-cis-undecaprenyl diphosphate + H(+)</text>
        <dbReference type="Rhea" id="RHEA:23708"/>
        <dbReference type="Rhea" id="RHEA-COMP:9602"/>
        <dbReference type="Rhea" id="RHEA-COMP:9603"/>
        <dbReference type="ChEBI" id="CHEBI:15378"/>
        <dbReference type="ChEBI" id="CHEBI:58405"/>
        <dbReference type="ChEBI" id="CHEBI:60033"/>
        <dbReference type="ChEBI" id="CHEBI:78435"/>
        <dbReference type="EC" id="2.4.99.28"/>
    </reaction>
</comment>
<dbReference type="InterPro" id="IPR023346">
    <property type="entry name" value="Lysozyme-like_dom_sf"/>
</dbReference>
<evidence type="ECO:0000256" key="6">
    <source>
        <dbReference type="ARBA" id="ARBA00023268"/>
    </source>
</evidence>